<gene>
    <name evidence="3" type="ORF">GCM10022226_79870</name>
</gene>
<dbReference type="InterPro" id="IPR045402">
    <property type="entry name" value="GAP1-N2"/>
</dbReference>
<evidence type="ECO:0000259" key="1">
    <source>
        <dbReference type="Pfam" id="PF20013"/>
    </source>
</evidence>
<dbReference type="EMBL" id="BAAAZR010000061">
    <property type="protein sequence ID" value="GAA3844752.1"/>
    <property type="molecule type" value="Genomic_DNA"/>
</dbReference>
<feature type="domain" description="GTPase-associated protein 1 N-terminal" evidence="1">
    <location>
        <begin position="1"/>
        <end position="135"/>
    </location>
</feature>
<protein>
    <submittedName>
        <fullName evidence="3">Uncharacterized protein</fullName>
    </submittedName>
</protein>
<name>A0ABP7JIX4_9ACTN</name>
<sequence length="755" mass="80290">MAWQLHYTSAEAGPAGRAGFQFVAESPGLPPGLAGKVATYLSYKPPPTAPLAPTPAQVAELPVALAYGPLGELSVLTRCVYLGQDYSGRYGNFLGHAVVVDADELMGLRPVEFWQASLWSDAPAPPGTALPELADPLPGDRVDPESLAEWLASGGEAAYTRLGILLEAVGKALSQGHGRLVLVSADVEEIVRWIGVISYSLPWPVAARLPFLTYSADPGAAPQVIVGTTPDVWMPSDIDAAVIRLDEPPDPSARLGRFARTVADCWRRSDLAGIDAIGELGRSGGGGGRFEPETSAALLAFCRGDPSVTIEEQSAIARTLSGDLPEWLWHDLGERSGEMGFELASAARALAPADTAERCAARCAVLALRDHTLPPPAPPLRQETRESLRGEAAQVLAAAQDLEELAEAAGTAHAVGAPVAGTDAGTATRALVRHGSGDLERLLGRVPTELHEAVLAGAVLGLEESPAEIRDRMLTDGVCDLLESRDLSPVPLTGMAVVLSLVRRARISRIDATVKLIRLGVRVEGGMEQDRDAALLSVWDAAPGTAECTALVDRLGTAMSASPHLSDLPVRTFLAEGLEDPDVVRLAELVRGSVPGYPATDAEVVLLAASVEEAELPEDAASLLQRLGALEAEAQEDLLREAVALAARALARRDPRFRTEVVKELPEVDRARLSNAWLDGRRSRDEQAALLEVAIRLHLAGQTVPDLDAWARSELTSWSLFGSAESRFKRDGELAAGLREMAKGRRGRPWKREAR</sequence>
<dbReference type="Proteomes" id="UP001500888">
    <property type="component" value="Unassembled WGS sequence"/>
</dbReference>
<dbReference type="Pfam" id="PF20013">
    <property type="entry name" value="GAP1-N2"/>
    <property type="match status" value="1"/>
</dbReference>
<reference evidence="4" key="1">
    <citation type="journal article" date="2019" name="Int. J. Syst. Evol. Microbiol.">
        <title>The Global Catalogue of Microorganisms (GCM) 10K type strain sequencing project: providing services to taxonomists for standard genome sequencing and annotation.</title>
        <authorList>
            <consortium name="The Broad Institute Genomics Platform"/>
            <consortium name="The Broad Institute Genome Sequencing Center for Infectious Disease"/>
            <person name="Wu L."/>
            <person name="Ma J."/>
        </authorList>
    </citation>
    <scope>NUCLEOTIDE SEQUENCE [LARGE SCALE GENOMIC DNA]</scope>
    <source>
        <strain evidence="4">JCM 16908</strain>
    </source>
</reference>
<dbReference type="RefSeq" id="WP_344953027.1">
    <property type="nucleotide sequence ID" value="NZ_BAAAZR010000061.1"/>
</dbReference>
<comment type="caution">
    <text evidence="3">The sequence shown here is derived from an EMBL/GenBank/DDBJ whole genome shotgun (WGS) entry which is preliminary data.</text>
</comment>
<dbReference type="Pfam" id="PF20014">
    <property type="entry name" value="GAP1-M"/>
    <property type="match status" value="1"/>
</dbReference>
<accession>A0ABP7JIX4</accession>
<evidence type="ECO:0000259" key="2">
    <source>
        <dbReference type="Pfam" id="PF20014"/>
    </source>
</evidence>
<keyword evidence="4" id="KW-1185">Reference proteome</keyword>
<evidence type="ECO:0000313" key="3">
    <source>
        <dbReference type="EMBL" id="GAA3844752.1"/>
    </source>
</evidence>
<organism evidence="3 4">
    <name type="scientific">Sphaerisporangium flaviroseum</name>
    <dbReference type="NCBI Taxonomy" id="509199"/>
    <lineage>
        <taxon>Bacteria</taxon>
        <taxon>Bacillati</taxon>
        <taxon>Actinomycetota</taxon>
        <taxon>Actinomycetes</taxon>
        <taxon>Streptosporangiales</taxon>
        <taxon>Streptosporangiaceae</taxon>
        <taxon>Sphaerisporangium</taxon>
    </lineage>
</organism>
<feature type="domain" description="GTPase-associated protein 1 middle" evidence="2">
    <location>
        <begin position="147"/>
        <end position="233"/>
    </location>
</feature>
<dbReference type="InterPro" id="IPR045401">
    <property type="entry name" value="GAP1-M"/>
</dbReference>
<evidence type="ECO:0000313" key="4">
    <source>
        <dbReference type="Proteomes" id="UP001500888"/>
    </source>
</evidence>
<proteinExistence type="predicted"/>